<evidence type="ECO:0000313" key="2">
    <source>
        <dbReference type="EMBL" id="CDL80424.1"/>
    </source>
</evidence>
<protein>
    <recommendedName>
        <fullName evidence="1">Transposase IS66 zinc-finger binding domain-containing protein</fullName>
    </recommendedName>
</protein>
<dbReference type="Proteomes" id="UP000019197">
    <property type="component" value="Unassembled WGS sequence"/>
</dbReference>
<dbReference type="InterPro" id="IPR024474">
    <property type="entry name" value="Znf_dom_IS66"/>
</dbReference>
<dbReference type="EMBL" id="CBXE010000059">
    <property type="protein sequence ID" value="CDL80424.1"/>
    <property type="molecule type" value="Genomic_DNA"/>
</dbReference>
<dbReference type="InterPro" id="IPR052344">
    <property type="entry name" value="Transposase-related"/>
</dbReference>
<proteinExistence type="predicted"/>
<reference evidence="2 3" key="1">
    <citation type="submission" date="2013-11" db="EMBL/GenBank/DDBJ databases">
        <title>Draft genome sequence and annotation of the entomopathogenic bacterium, Xenorhabdus cabanillasi strain JM26.</title>
        <authorList>
            <person name="Gualtieri M."/>
            <person name="Ogier J.C."/>
            <person name="Pages S."/>
            <person name="Givaudan A."/>
            <person name="Gaudriault S."/>
        </authorList>
    </citation>
    <scope>NUCLEOTIDE SEQUENCE [LARGE SCALE GENOMIC DNA]</scope>
    <source>
        <strain evidence="2 3">JM26</strain>
    </source>
</reference>
<gene>
    <name evidence="2" type="ORF">XCR1_1510007</name>
</gene>
<dbReference type="PANTHER" id="PTHR33678">
    <property type="entry name" value="BLL1576 PROTEIN"/>
    <property type="match status" value="1"/>
</dbReference>
<evidence type="ECO:0000313" key="3">
    <source>
        <dbReference type="Proteomes" id="UP000019197"/>
    </source>
</evidence>
<dbReference type="Pfam" id="PF13005">
    <property type="entry name" value="zf-IS66"/>
    <property type="match status" value="1"/>
</dbReference>
<sequence>MLLAEEEKQCACCGGQLHLMGEDRSEKLEFIPAQIKVLEHVRPKYACRTCEKSGIQTPIKQAPLPAMPIKKGMATSSLLSQLITRKYQYGLPQYRQESLFRQ</sequence>
<organism evidence="2 3">
    <name type="scientific">Xenorhabdus cabanillasii JM26</name>
    <dbReference type="NCBI Taxonomy" id="1427517"/>
    <lineage>
        <taxon>Bacteria</taxon>
        <taxon>Pseudomonadati</taxon>
        <taxon>Pseudomonadota</taxon>
        <taxon>Gammaproteobacteria</taxon>
        <taxon>Enterobacterales</taxon>
        <taxon>Morganellaceae</taxon>
        <taxon>Xenorhabdus</taxon>
    </lineage>
</organism>
<name>W1IPT9_9GAMM</name>
<accession>W1IPT9</accession>
<dbReference type="AlphaFoldDB" id="W1IPT9"/>
<dbReference type="PANTHER" id="PTHR33678:SF1">
    <property type="entry name" value="BLL1576 PROTEIN"/>
    <property type="match status" value="1"/>
</dbReference>
<evidence type="ECO:0000259" key="1">
    <source>
        <dbReference type="Pfam" id="PF13005"/>
    </source>
</evidence>
<feature type="domain" description="Transposase IS66 zinc-finger binding" evidence="1">
    <location>
        <begin position="7"/>
        <end position="51"/>
    </location>
</feature>
<comment type="caution">
    <text evidence="2">The sequence shown here is derived from an EMBL/GenBank/DDBJ whole genome shotgun (WGS) entry which is preliminary data.</text>
</comment>